<evidence type="ECO:0000313" key="2">
    <source>
        <dbReference type="EMBL" id="JAS83833.1"/>
    </source>
</evidence>
<gene>
    <name evidence="3" type="ORF">g.25290</name>
    <name evidence="2" type="ORF">g.25293</name>
</gene>
<feature type="region of interest" description="Disordered" evidence="1">
    <location>
        <begin position="239"/>
        <end position="262"/>
    </location>
</feature>
<evidence type="ECO:0000256" key="1">
    <source>
        <dbReference type="SAM" id="MobiDB-lite"/>
    </source>
</evidence>
<evidence type="ECO:0000313" key="3">
    <source>
        <dbReference type="EMBL" id="JAS86633.1"/>
    </source>
</evidence>
<dbReference type="AlphaFoldDB" id="A0A1B6IIA6"/>
<feature type="compositionally biased region" description="Basic and acidic residues" evidence="1">
    <location>
        <begin position="172"/>
        <end position="189"/>
    </location>
</feature>
<proteinExistence type="predicted"/>
<sequence length="311" mass="34638">MRGRTFENPHCCIQSEASSTFHHLYTELKNIFGKQYPPVGNVAGMCAGTEHVLICSKARRWVVFHRLNAALQSLRDENLGGNMQGFTAHSVRYNNAQGYQHHSQCVDDDPFLTEAGVLLTHIVVDLLCKAGETSGHRHHESSDAERGVDWHQSCPECCRRPLAAQQDYETEEPYHKLEGKESHGDETHPAMHGVKVGFGRVREAFGLEHCQEAEHHTRDSQCMEDHMEQLDVDLATTSADAVKQHRKSTERDETGDHESGMSIELPGRVLAPGVAFAVIKCPEEDEDQTGQKEQAGQHHDKDILAPTAAGH</sequence>
<dbReference type="EMBL" id="GECU01021073">
    <property type="protein sequence ID" value="JAS86633.1"/>
    <property type="molecule type" value="Transcribed_RNA"/>
</dbReference>
<feature type="region of interest" description="Disordered" evidence="1">
    <location>
        <begin position="283"/>
        <end position="311"/>
    </location>
</feature>
<name>A0A1B6IIA6_9HEMI</name>
<dbReference type="EMBL" id="GECU01023873">
    <property type="protein sequence ID" value="JAS83833.1"/>
    <property type="molecule type" value="Transcribed_RNA"/>
</dbReference>
<reference evidence="3" key="1">
    <citation type="submission" date="2015-11" db="EMBL/GenBank/DDBJ databases">
        <title>De novo transcriptome assembly of four potential Pierce s Disease insect vectors from Arizona vineyards.</title>
        <authorList>
            <person name="Tassone E.E."/>
        </authorList>
    </citation>
    <scope>NUCLEOTIDE SEQUENCE</scope>
</reference>
<organism evidence="3">
    <name type="scientific">Homalodisca liturata</name>
    <dbReference type="NCBI Taxonomy" id="320908"/>
    <lineage>
        <taxon>Eukaryota</taxon>
        <taxon>Metazoa</taxon>
        <taxon>Ecdysozoa</taxon>
        <taxon>Arthropoda</taxon>
        <taxon>Hexapoda</taxon>
        <taxon>Insecta</taxon>
        <taxon>Pterygota</taxon>
        <taxon>Neoptera</taxon>
        <taxon>Paraneoptera</taxon>
        <taxon>Hemiptera</taxon>
        <taxon>Auchenorrhyncha</taxon>
        <taxon>Membracoidea</taxon>
        <taxon>Cicadellidae</taxon>
        <taxon>Cicadellinae</taxon>
        <taxon>Proconiini</taxon>
        <taxon>Homalodisca</taxon>
    </lineage>
</organism>
<protein>
    <submittedName>
        <fullName evidence="3">Uncharacterized protein</fullName>
    </submittedName>
</protein>
<feature type="compositionally biased region" description="Basic and acidic residues" evidence="1">
    <location>
        <begin position="247"/>
        <end position="259"/>
    </location>
</feature>
<feature type="region of interest" description="Disordered" evidence="1">
    <location>
        <begin position="169"/>
        <end position="190"/>
    </location>
</feature>
<accession>A0A1B6IIA6</accession>